<dbReference type="CTD" id="20319010"/>
<dbReference type="EMBL" id="KL596702">
    <property type="protein sequence ID" value="KER28295.1"/>
    <property type="molecule type" value="Genomic_DNA"/>
</dbReference>
<accession>A0A074ZYB1</accession>
<sequence length="77" mass="8387">MFPTDSGSTIPKKARRTTFMLVDGVLAAYQMTEPPQFVVPDVFESPSVAEAEPSSKSDIFVYQPVHYSAGYNAAAIK</sequence>
<organism evidence="1 2">
    <name type="scientific">Opisthorchis viverrini</name>
    <name type="common">Southeast Asian liver fluke</name>
    <dbReference type="NCBI Taxonomy" id="6198"/>
    <lineage>
        <taxon>Eukaryota</taxon>
        <taxon>Metazoa</taxon>
        <taxon>Spiralia</taxon>
        <taxon>Lophotrochozoa</taxon>
        <taxon>Platyhelminthes</taxon>
        <taxon>Trematoda</taxon>
        <taxon>Digenea</taxon>
        <taxon>Opisthorchiida</taxon>
        <taxon>Opisthorchiata</taxon>
        <taxon>Opisthorchiidae</taxon>
        <taxon>Opisthorchis</taxon>
    </lineage>
</organism>
<name>A0A074ZYB1_OPIVI</name>
<evidence type="ECO:0000313" key="1">
    <source>
        <dbReference type="EMBL" id="KER28295.1"/>
    </source>
</evidence>
<keyword evidence="2" id="KW-1185">Reference proteome</keyword>
<dbReference type="AlphaFoldDB" id="A0A074ZYB1"/>
<dbReference type="RefSeq" id="XP_009167938.1">
    <property type="nucleotide sequence ID" value="XM_009169674.1"/>
</dbReference>
<dbReference type="KEGG" id="ovi:T265_04828"/>
<proteinExistence type="predicted"/>
<dbReference type="Proteomes" id="UP000054324">
    <property type="component" value="Unassembled WGS sequence"/>
</dbReference>
<gene>
    <name evidence="1" type="ORF">T265_04828</name>
</gene>
<dbReference type="GeneID" id="20319010"/>
<evidence type="ECO:0000313" key="2">
    <source>
        <dbReference type="Proteomes" id="UP000054324"/>
    </source>
</evidence>
<protein>
    <submittedName>
        <fullName evidence="1">Uncharacterized protein</fullName>
    </submittedName>
</protein>
<reference evidence="1 2" key="1">
    <citation type="submission" date="2013-11" db="EMBL/GenBank/DDBJ databases">
        <title>Opisthorchis viverrini - life in the bile duct.</title>
        <authorList>
            <person name="Young N.D."/>
            <person name="Nagarajan N."/>
            <person name="Lin S.J."/>
            <person name="Korhonen P.K."/>
            <person name="Jex A.R."/>
            <person name="Hall R.S."/>
            <person name="Safavi-Hemami H."/>
            <person name="Kaewkong W."/>
            <person name="Bertrand D."/>
            <person name="Gao S."/>
            <person name="Seet Q."/>
            <person name="Wongkham S."/>
            <person name="Teh B.T."/>
            <person name="Wongkham C."/>
            <person name="Intapan P.M."/>
            <person name="Maleewong W."/>
            <person name="Yang X."/>
            <person name="Hu M."/>
            <person name="Wang Z."/>
            <person name="Hofmann A."/>
            <person name="Sternberg P.W."/>
            <person name="Tan P."/>
            <person name="Wang J."/>
            <person name="Gasser R.B."/>
        </authorList>
    </citation>
    <scope>NUCLEOTIDE SEQUENCE [LARGE SCALE GENOMIC DNA]</scope>
</reference>